<evidence type="ECO:0000313" key="10">
    <source>
        <dbReference type="EMBL" id="SBT62966.1"/>
    </source>
</evidence>
<dbReference type="PROSITE" id="PS00565">
    <property type="entry name" value="ARGININOSUCCIN_SYN_2"/>
    <property type="match status" value="1"/>
</dbReference>
<name>A0A1C3K8V3_TREPR</name>
<evidence type="ECO:0000313" key="11">
    <source>
        <dbReference type="Proteomes" id="UP000092845"/>
    </source>
</evidence>
<evidence type="ECO:0000256" key="7">
    <source>
        <dbReference type="ARBA" id="ARBA00022840"/>
    </source>
</evidence>
<sequence>MPGGAHNQAKLYWNLRRCIVGMARIISKVPRGERVGVAFSGGLDTCATLCWIRREGAVPYAYLADTGQPDEPDLNCMAERAIPFGAERSVLVDCREHLACAGVNAVRCGAFHISTAGSYYLNTTPISRAIIGVAISARMEHDGIHIWCDGSTHKGNDIQRFHIYSSLWHPGLRVYKPWLDTGFVGSMGSRDMLEGFVSSCGLAWGVRQALPYSMDASLLGISYEGKTIERLDSGPCDVRPSTPSRKGTVPRTRRLTLTLNEGWPIGLDGKPYASTAELLQDLNRLGGSYCIGMSDQVEDRILCFKSRGVYEAPGLTILYAAYERLLTCAHDARAIAYYRRCGSCLGRYLYAGRWFSPSAMMLRDSMERWIARFATGDVTLTLRREAPHIPVDTFSIALAYASDVATMDGATPSLRPWDRAGQLNVADHGACVNACTVVRYGLLGILELTCTGVPTMPLA</sequence>
<dbReference type="PANTHER" id="PTHR11587">
    <property type="entry name" value="ARGININOSUCCINATE SYNTHASE"/>
    <property type="match status" value="1"/>
</dbReference>
<dbReference type="Gene3D" id="3.40.50.620">
    <property type="entry name" value="HUPs"/>
    <property type="match status" value="1"/>
</dbReference>
<dbReference type="GO" id="GO:0005524">
    <property type="term" value="F:ATP binding"/>
    <property type="evidence" value="ECO:0007669"/>
    <property type="project" value="UniProtKB-KW"/>
</dbReference>
<dbReference type="InterPro" id="IPR048267">
    <property type="entry name" value="Arginosuc_syn_N"/>
</dbReference>
<keyword evidence="6" id="KW-0547">Nucleotide-binding</keyword>
<dbReference type="SUPFAM" id="SSF52402">
    <property type="entry name" value="Adenine nucleotide alpha hydrolases-like"/>
    <property type="match status" value="1"/>
</dbReference>
<dbReference type="Pfam" id="PF20979">
    <property type="entry name" value="Arginosuc_syn_C"/>
    <property type="match status" value="1"/>
</dbReference>
<dbReference type="GO" id="GO:0004055">
    <property type="term" value="F:argininosuccinate synthase activity"/>
    <property type="evidence" value="ECO:0007669"/>
    <property type="project" value="UniProtKB-EC"/>
</dbReference>
<keyword evidence="4 10" id="KW-0436">Ligase</keyword>
<dbReference type="Gene3D" id="3.90.1260.10">
    <property type="entry name" value="Argininosuccinate synthetase, chain A, domain 2"/>
    <property type="match status" value="1"/>
</dbReference>
<accession>A0A1C3K8V3</accession>
<dbReference type="InterPro" id="IPR014729">
    <property type="entry name" value="Rossmann-like_a/b/a_fold"/>
</dbReference>
<dbReference type="InterPro" id="IPR001518">
    <property type="entry name" value="Arginosuc_synth"/>
</dbReference>
<proteinExistence type="predicted"/>
<evidence type="ECO:0000256" key="2">
    <source>
        <dbReference type="ARBA" id="ARBA00012286"/>
    </source>
</evidence>
<dbReference type="EC" id="6.3.4.5" evidence="2"/>
<organism evidence="10 11">
    <name type="scientific">Tremblaya princeps</name>
    <dbReference type="NCBI Taxonomy" id="189385"/>
    <lineage>
        <taxon>Bacteria</taxon>
        <taxon>Pseudomonadati</taxon>
        <taxon>Pseudomonadota</taxon>
        <taxon>Betaproteobacteria</taxon>
        <taxon>Candidatus Tremblayella</taxon>
    </lineage>
</organism>
<comment type="pathway">
    <text evidence="1">Amino-acid biosynthesis; L-arginine biosynthesis; L-arginine from L-ornithine and carbamoyl phosphate: step 2/3.</text>
</comment>
<evidence type="ECO:0000256" key="5">
    <source>
        <dbReference type="ARBA" id="ARBA00022605"/>
    </source>
</evidence>
<dbReference type="GO" id="GO:0006526">
    <property type="term" value="P:L-arginine biosynthetic process"/>
    <property type="evidence" value="ECO:0007669"/>
    <property type="project" value="UniProtKB-UniPathway"/>
</dbReference>
<dbReference type="GO" id="GO:0005737">
    <property type="term" value="C:cytoplasm"/>
    <property type="evidence" value="ECO:0007669"/>
    <property type="project" value="TreeGrafter"/>
</dbReference>
<dbReference type="UniPathway" id="UPA00068">
    <property type="reaction ID" value="UER00113"/>
</dbReference>
<keyword evidence="7" id="KW-0067">ATP-binding</keyword>
<dbReference type="InterPro" id="IPR024074">
    <property type="entry name" value="AS_cat/multimer_dom_body"/>
</dbReference>
<dbReference type="Proteomes" id="UP000092845">
    <property type="component" value="Unassembled WGS sequence"/>
</dbReference>
<dbReference type="PANTHER" id="PTHR11587:SF2">
    <property type="entry name" value="ARGININOSUCCINATE SYNTHASE"/>
    <property type="match status" value="1"/>
</dbReference>
<keyword evidence="3" id="KW-0055">Arginine biosynthesis</keyword>
<dbReference type="Pfam" id="PF00764">
    <property type="entry name" value="Arginosuc_synth"/>
    <property type="match status" value="1"/>
</dbReference>
<evidence type="ECO:0000256" key="3">
    <source>
        <dbReference type="ARBA" id="ARBA00022571"/>
    </source>
</evidence>
<dbReference type="InterPro" id="IPR018223">
    <property type="entry name" value="Arginosuc_synth_CS"/>
</dbReference>
<evidence type="ECO:0000259" key="8">
    <source>
        <dbReference type="Pfam" id="PF00764"/>
    </source>
</evidence>
<dbReference type="SUPFAM" id="SSF69864">
    <property type="entry name" value="Argininosuccinate synthetase, C-terminal domain"/>
    <property type="match status" value="1"/>
</dbReference>
<dbReference type="NCBIfam" id="TIGR00032">
    <property type="entry name" value="argG"/>
    <property type="match status" value="1"/>
</dbReference>
<dbReference type="EMBL" id="FLRF01000002">
    <property type="protein sequence ID" value="SBT62966.1"/>
    <property type="molecule type" value="Genomic_DNA"/>
</dbReference>
<gene>
    <name evidence="10" type="primary">argG</name>
    <name evidence="10" type="ORF">TREMTM_B_00390</name>
</gene>
<feature type="domain" description="Arginosuccinate synthase C-terminal" evidence="9">
    <location>
        <begin position="212"/>
        <end position="408"/>
    </location>
</feature>
<evidence type="ECO:0000256" key="1">
    <source>
        <dbReference type="ARBA" id="ARBA00004967"/>
    </source>
</evidence>
<keyword evidence="5" id="KW-0028">Amino-acid biosynthesis</keyword>
<dbReference type="GO" id="GO:0000050">
    <property type="term" value="P:urea cycle"/>
    <property type="evidence" value="ECO:0007669"/>
    <property type="project" value="TreeGrafter"/>
</dbReference>
<evidence type="ECO:0000259" key="9">
    <source>
        <dbReference type="Pfam" id="PF20979"/>
    </source>
</evidence>
<evidence type="ECO:0000256" key="6">
    <source>
        <dbReference type="ARBA" id="ARBA00022741"/>
    </source>
</evidence>
<reference evidence="11" key="1">
    <citation type="submission" date="2016-04" db="EMBL/GenBank/DDBJ databases">
        <authorList>
            <person name="Szabo Gitta"/>
        </authorList>
    </citation>
    <scope>NUCLEOTIDE SEQUENCE [LARGE SCALE GENOMIC DNA]</scope>
</reference>
<dbReference type="InterPro" id="IPR048268">
    <property type="entry name" value="Arginosuc_syn_C"/>
</dbReference>
<protein>
    <recommendedName>
        <fullName evidence="2">argininosuccinate synthase</fullName>
        <ecNumber evidence="2">6.3.4.5</ecNumber>
    </recommendedName>
</protein>
<feature type="domain" description="Arginosuccinate synthase-like N-terminal" evidence="8">
    <location>
        <begin position="35"/>
        <end position="181"/>
    </location>
</feature>
<evidence type="ECO:0000256" key="4">
    <source>
        <dbReference type="ARBA" id="ARBA00022598"/>
    </source>
</evidence>
<dbReference type="AlphaFoldDB" id="A0A1C3K8V3"/>
<dbReference type="GO" id="GO:0000053">
    <property type="term" value="P:argininosuccinate metabolic process"/>
    <property type="evidence" value="ECO:0007669"/>
    <property type="project" value="TreeGrafter"/>
</dbReference>